<dbReference type="InterPro" id="IPR041657">
    <property type="entry name" value="HTH_17"/>
</dbReference>
<dbReference type="HOGENOM" id="CLU_2332747_0_0_4"/>
<dbReference type="OrthoDB" id="9182156at2"/>
<dbReference type="EMBL" id="CTRI01000026">
    <property type="protein sequence ID" value="CQR34775.1"/>
    <property type="molecule type" value="Genomic_DNA"/>
</dbReference>
<organism evidence="2 4">
    <name type="scientific">Thiomonas arsenitoxydans (strain DSM 22701 / CIP 110005 / 3As)</name>
    <dbReference type="NCBI Taxonomy" id="426114"/>
    <lineage>
        <taxon>Bacteria</taxon>
        <taxon>Pseudomonadati</taxon>
        <taxon>Pseudomonadota</taxon>
        <taxon>Betaproteobacteria</taxon>
        <taxon>Burkholderiales</taxon>
        <taxon>Thiomonas</taxon>
    </lineage>
</organism>
<accession>D6CPS9</accession>
<gene>
    <name evidence="2" type="ordered locus">THI_1320</name>
    <name evidence="3" type="ORF">THICB1_40047</name>
</gene>
<dbReference type="Pfam" id="PF12728">
    <property type="entry name" value="HTH_17"/>
    <property type="match status" value="1"/>
</dbReference>
<dbReference type="eggNOG" id="COG3311">
    <property type="taxonomic scope" value="Bacteria"/>
</dbReference>
<dbReference type="Gene3D" id="1.10.238.160">
    <property type="match status" value="1"/>
</dbReference>
<evidence type="ECO:0000313" key="3">
    <source>
        <dbReference type="EMBL" id="CQR34775.1"/>
    </source>
</evidence>
<proteinExistence type="predicted"/>
<dbReference type="EMBL" id="FP475956">
    <property type="protein sequence ID" value="CAZ88009.1"/>
    <property type="molecule type" value="Genomic_DNA"/>
</dbReference>
<keyword evidence="5" id="KW-1185">Reference proteome</keyword>
<evidence type="ECO:0000313" key="5">
    <source>
        <dbReference type="Proteomes" id="UP000078599"/>
    </source>
</evidence>
<reference evidence="3 5" key="4">
    <citation type="submission" date="2015-03" db="EMBL/GenBank/DDBJ databases">
        <authorList>
            <person name="Regsiter A."/>
            <person name="william w."/>
        </authorList>
    </citation>
    <scope>NUCLEOTIDE SEQUENCE [LARGE SCALE GENOMIC DNA]</scope>
    <source>
        <strain evidence="3 5">CB1</strain>
    </source>
</reference>
<dbReference type="KEGG" id="thi:THI_1320"/>
<sequence length="98" mass="10889">MHPSDPLLTKSTVSDLLHCSERTLERLVRSGEFPPPLRHGKEALWFESVVQHWLQTQREAQLAWVPKTVTAARGPAPLHHPALFAMAPPADTAKRAPA</sequence>
<reference key="1">
    <citation type="submission" date="2009-07" db="EMBL/GenBank/DDBJ databases">
        <authorList>
            <person name="Genoscope - CEA"/>
        </authorList>
    </citation>
    <scope>NUCLEOTIDE SEQUENCE</scope>
    <source>
        <strain>3As</strain>
    </source>
</reference>
<evidence type="ECO:0000259" key="1">
    <source>
        <dbReference type="Pfam" id="PF12728"/>
    </source>
</evidence>
<dbReference type="RefSeq" id="WP_013105350.1">
    <property type="nucleotide sequence ID" value="NC_014145.1"/>
</dbReference>
<reference evidence="2" key="3">
    <citation type="submission" date="2010-07" db="EMBL/GenBank/DDBJ databases">
        <authorList>
            <person name="Genoscope - CEA"/>
        </authorList>
    </citation>
    <scope>NUCLEOTIDE SEQUENCE</scope>
    <source>
        <strain evidence="2">3As</strain>
    </source>
</reference>
<dbReference type="Proteomes" id="UP000002372">
    <property type="component" value="Chromosome"/>
</dbReference>
<evidence type="ECO:0000313" key="4">
    <source>
        <dbReference type="Proteomes" id="UP000002372"/>
    </source>
</evidence>
<feature type="domain" description="Helix-turn-helix" evidence="1">
    <location>
        <begin position="7"/>
        <end position="58"/>
    </location>
</feature>
<dbReference type="Proteomes" id="UP000078599">
    <property type="component" value="Unassembled WGS sequence"/>
</dbReference>
<dbReference type="SUPFAM" id="SSF46955">
    <property type="entry name" value="Putative DNA-binding domain"/>
    <property type="match status" value="1"/>
</dbReference>
<evidence type="ECO:0000313" key="2">
    <source>
        <dbReference type="EMBL" id="CAZ88009.1"/>
    </source>
</evidence>
<reference evidence="4" key="2">
    <citation type="journal article" date="2010" name="PLoS Genet.">
        <title>Structure, function, and evolution of the Thiomonas spp. genome.</title>
        <authorList>
            <person name="Arsene-Ploetze F."/>
            <person name="Koechler S."/>
            <person name="Marchal M."/>
            <person name="Coppee J.Y."/>
            <person name="Chandler M."/>
            <person name="Bonnefoy V."/>
            <person name="Brochier-Armanet C."/>
            <person name="Barakat M."/>
            <person name="Barbe V."/>
            <person name="Battaglia-Brunet F."/>
            <person name="Bruneel O."/>
            <person name="Bryan C.G."/>
            <person name="Cleiss-Arnold J."/>
            <person name="Cruveiller S."/>
            <person name="Erhardt M."/>
            <person name="Heinrich-Salmeron A."/>
            <person name="Hommais F."/>
            <person name="Joulian C."/>
            <person name="Krin E."/>
            <person name="Lieutaud A."/>
            <person name="Lievremont D."/>
            <person name="Michel C."/>
            <person name="Muller D."/>
            <person name="Ortet P."/>
            <person name="Proux C."/>
            <person name="Siguier P."/>
            <person name="Roche D."/>
            <person name="Rouy Z."/>
            <person name="Salvignol G."/>
            <person name="Slyemi D."/>
            <person name="Talla E."/>
            <person name="Weiss S."/>
            <person name="Weissenbach J."/>
            <person name="Medigue C."/>
            <person name="Bertin P.N."/>
        </authorList>
    </citation>
    <scope>NUCLEOTIDE SEQUENCE [LARGE SCALE GENOMIC DNA]</scope>
    <source>
        <strain evidence="4">DSM 22701 / CIP 110005 / 3As</strain>
    </source>
</reference>
<protein>
    <recommendedName>
        <fullName evidence="1">Helix-turn-helix domain-containing protein</fullName>
    </recommendedName>
</protein>
<dbReference type="AlphaFoldDB" id="D6CPS9"/>
<dbReference type="InterPro" id="IPR009061">
    <property type="entry name" value="DNA-bd_dom_put_sf"/>
</dbReference>
<name>D6CPS9_THIA3</name>